<dbReference type="AlphaFoldDB" id="A0A8I2YW87"/>
<comment type="caution">
    <text evidence="2">The sequence shown here is derived from an EMBL/GenBank/DDBJ whole genome shotgun (WGS) entry which is preliminary data.</text>
</comment>
<name>A0A8I2YW87_9AGAM</name>
<proteinExistence type="predicted"/>
<feature type="region of interest" description="Disordered" evidence="1">
    <location>
        <begin position="1"/>
        <end position="53"/>
    </location>
</feature>
<gene>
    <name evidence="2" type="ORF">JVT61DRAFT_10125</name>
</gene>
<accession>A0A8I2YW87</accession>
<feature type="compositionally biased region" description="Polar residues" evidence="1">
    <location>
        <begin position="77"/>
        <end position="86"/>
    </location>
</feature>
<feature type="compositionally biased region" description="Polar residues" evidence="1">
    <location>
        <begin position="1"/>
        <end position="23"/>
    </location>
</feature>
<evidence type="ECO:0000256" key="1">
    <source>
        <dbReference type="SAM" id="MobiDB-lite"/>
    </source>
</evidence>
<protein>
    <submittedName>
        <fullName evidence="2">Uncharacterized protein</fullName>
    </submittedName>
</protein>
<keyword evidence="3" id="KW-1185">Reference proteome</keyword>
<dbReference type="EMBL" id="JAGFBS010000004">
    <property type="protein sequence ID" value="KAG6379616.1"/>
    <property type="molecule type" value="Genomic_DNA"/>
</dbReference>
<organism evidence="2 3">
    <name type="scientific">Boletus reticuloceps</name>
    <dbReference type="NCBI Taxonomy" id="495285"/>
    <lineage>
        <taxon>Eukaryota</taxon>
        <taxon>Fungi</taxon>
        <taxon>Dikarya</taxon>
        <taxon>Basidiomycota</taxon>
        <taxon>Agaricomycotina</taxon>
        <taxon>Agaricomycetes</taxon>
        <taxon>Agaricomycetidae</taxon>
        <taxon>Boletales</taxon>
        <taxon>Boletineae</taxon>
        <taxon>Boletaceae</taxon>
        <taxon>Boletoideae</taxon>
        <taxon>Boletus</taxon>
    </lineage>
</organism>
<reference evidence="2" key="1">
    <citation type="submission" date="2021-03" db="EMBL/GenBank/DDBJ databases">
        <title>Evolutionary innovations through gain and loss of genes in the ectomycorrhizal Boletales.</title>
        <authorList>
            <person name="Wu G."/>
            <person name="Miyauchi S."/>
            <person name="Morin E."/>
            <person name="Yang Z.-L."/>
            <person name="Xu J."/>
            <person name="Martin F.M."/>
        </authorList>
    </citation>
    <scope>NUCLEOTIDE SEQUENCE</scope>
    <source>
        <strain evidence="2">BR01</strain>
    </source>
</reference>
<feature type="region of interest" description="Disordered" evidence="1">
    <location>
        <begin position="69"/>
        <end position="100"/>
    </location>
</feature>
<dbReference type="Proteomes" id="UP000683000">
    <property type="component" value="Unassembled WGS sequence"/>
</dbReference>
<evidence type="ECO:0000313" key="2">
    <source>
        <dbReference type="EMBL" id="KAG6379616.1"/>
    </source>
</evidence>
<sequence length="416" mass="46297">MSSQQDPYHYSGTSPTYDESGSESPVIRQDPSPGQFWSPTAVTGDPSGYSEHDQVGNLSEISEVDNASSHSFHDFNNPISHPSFSDPQGMDYPFNYPGLSQPLPDTSSQDPGVGVDATYIDVKPILSSTYPSITLHSVMNILSIRAIIFLTQITTSNCNLLHTIHTSPCTGPAHSDTSGPPRTYRSIHLDAAWAWGKRSEGSGPHRWTAQPLLSCGNFLQSEVCTYYKPPIAEFTRSREEATVHRRRVSCQCCIPSYVPQYSLHRSSDHEEWCPAMMKHPVCISRVLSGVAAVIQKYMGEAFRSLKNATKLVPSHHTTRLTPLSSSFNLENQDQIGIPIIDILNKTGGFARIRDRTEAFNMEKKTFTLRVRWPGYKSWSKTIAALDWTKLRAPVTRVKLAEAVATAIRDLFEVNHN</sequence>
<dbReference type="OrthoDB" id="3269405at2759"/>
<evidence type="ECO:0000313" key="3">
    <source>
        <dbReference type="Proteomes" id="UP000683000"/>
    </source>
</evidence>